<dbReference type="PANTHER" id="PTHR31594">
    <property type="entry name" value="AIG1-TYPE G DOMAIN-CONTAINING PROTEIN"/>
    <property type="match status" value="1"/>
</dbReference>
<dbReference type="InterPro" id="IPR048997">
    <property type="entry name" value="Stonustoxin-like_helical"/>
</dbReference>
<dbReference type="PROSITE" id="PS50853">
    <property type="entry name" value="FN3"/>
    <property type="match status" value="1"/>
</dbReference>
<dbReference type="InterPro" id="IPR056072">
    <property type="entry name" value="SNTX_MACPF/CDC-like_dom"/>
</dbReference>
<dbReference type="InterPro" id="IPR040581">
    <property type="entry name" value="Thioredoxin_11"/>
</dbReference>
<organism evidence="2 3">
    <name type="scientific">Python bivittatus</name>
    <name type="common">Burmese python</name>
    <name type="synonym">Python molurus bivittatus</name>
    <dbReference type="NCBI Taxonomy" id="176946"/>
    <lineage>
        <taxon>Eukaryota</taxon>
        <taxon>Metazoa</taxon>
        <taxon>Chordata</taxon>
        <taxon>Craniata</taxon>
        <taxon>Vertebrata</taxon>
        <taxon>Euteleostomi</taxon>
        <taxon>Lepidosauria</taxon>
        <taxon>Squamata</taxon>
        <taxon>Bifurcata</taxon>
        <taxon>Unidentata</taxon>
        <taxon>Episquamata</taxon>
        <taxon>Toxicofera</taxon>
        <taxon>Serpentes</taxon>
        <taxon>Henophidia</taxon>
        <taxon>Pythonidae</taxon>
        <taxon>Python</taxon>
    </lineage>
</organism>
<name>A0A9F2RDV8_PYTBI</name>
<dbReference type="OMA" id="MASHTHF"/>
<dbReference type="InterPro" id="IPR003961">
    <property type="entry name" value="FN3_dom"/>
</dbReference>
<dbReference type="InterPro" id="IPR013783">
    <property type="entry name" value="Ig-like_fold"/>
</dbReference>
<dbReference type="CDD" id="cd00063">
    <property type="entry name" value="FN3"/>
    <property type="match status" value="1"/>
</dbReference>
<dbReference type="InterPro" id="IPR052090">
    <property type="entry name" value="Cytolytic_pore-forming_toxin"/>
</dbReference>
<dbReference type="SUPFAM" id="SSF49265">
    <property type="entry name" value="Fibronectin type III"/>
    <property type="match status" value="1"/>
</dbReference>
<dbReference type="Pfam" id="PF21109">
    <property type="entry name" value="Stonustoxin_helical"/>
    <property type="match status" value="1"/>
</dbReference>
<dbReference type="Gene3D" id="2.60.40.10">
    <property type="entry name" value="Immunoglobulins"/>
    <property type="match status" value="1"/>
</dbReference>
<evidence type="ECO:0000259" key="1">
    <source>
        <dbReference type="PROSITE" id="PS50853"/>
    </source>
</evidence>
<dbReference type="GeneID" id="103049312"/>
<dbReference type="AlphaFoldDB" id="A0A9F2RDV8"/>
<dbReference type="PANTHER" id="PTHR31594:SF16">
    <property type="entry name" value="SI:CH211-281L24.3"/>
    <property type="match status" value="1"/>
</dbReference>
<keyword evidence="2" id="KW-1185">Reference proteome</keyword>
<gene>
    <name evidence="3" type="primary">LOC103049312</name>
</gene>
<protein>
    <submittedName>
        <fullName evidence="3">Stonustoxin subunit beta-like isoform X1</fullName>
    </submittedName>
</protein>
<evidence type="ECO:0000313" key="3">
    <source>
        <dbReference type="RefSeq" id="XP_007445138.1"/>
    </source>
</evidence>
<feature type="domain" description="Fibronectin type-III" evidence="1">
    <location>
        <begin position="513"/>
        <end position="605"/>
    </location>
</feature>
<sequence>MEGALQMPALGRPFQLGMLYDCHRELLIPSITLWDADLLQKEATLEAQRQAEFQVLASESLRDKASALGLNGSLRASFFGGLFEVGGSAAYLQDNKQSASHARVTLHHSATTEFKHLAESHLSRKSVSYEKAFEEGSATHVVTAVLYGAHAFFVFDCEASRPEAVQDTQGRLLGMVRKVPAVAAEGRGSLRWNDAEKEIEGKITCTFYGDFPLQNNPTTFQDALETCAGLPQISSGKAVPVTVWLYPLVKLDPQAAHVVRDVPLSWLREVETHLKSLTKVDLRCNDLIKSPVASVFPEVREKIKRLQRLCRRHGQVFQQEIGQNLPAVRGGKEDAAVLWGVLMRLNQTPFDRQALKTFLARKEQEVDFVGLCLSQLRGLEVISAQNELDGILFDRKSKLVVSFTFTSLRSEEPYLSDLQEWLRRPHLAGRAERAPVTSFSKKQTSKLWFEDEERKQNIRCAARSLLDFVEINRGRGDVRFIVSSACDESNPGASVYLYEDGKLVNAHLELPSRPPPPEVERVQPKGVQISANPVAHGGASVSRYQVEYRIAGEEEWRSLPTEGPKNKFTLEGVHPNAEYQFRCAAVTQLGLSRWSEEVAWACPMGSPGKEARLQGERRLEVGMPYNREKSKMPCLCTALLDQNV</sequence>
<reference evidence="3" key="1">
    <citation type="submission" date="2025-08" db="UniProtKB">
        <authorList>
            <consortium name="RefSeq"/>
        </authorList>
    </citation>
    <scope>IDENTIFICATION</scope>
    <source>
        <tissue evidence="3">Liver</tissue>
    </source>
</reference>
<dbReference type="Pfam" id="PF24674">
    <property type="entry name" value="MACPF_SNTX"/>
    <property type="match status" value="1"/>
</dbReference>
<dbReference type="Pfam" id="PF00041">
    <property type="entry name" value="fn3"/>
    <property type="match status" value="1"/>
</dbReference>
<dbReference type="RefSeq" id="XP_007445138.1">
    <property type="nucleotide sequence ID" value="XM_007445076.3"/>
</dbReference>
<accession>A0A9F2RDV8</accession>
<dbReference type="KEGG" id="pbi:103049312"/>
<dbReference type="SMART" id="SM00060">
    <property type="entry name" value="FN3"/>
    <property type="match status" value="1"/>
</dbReference>
<dbReference type="InterPro" id="IPR036116">
    <property type="entry name" value="FN3_sf"/>
</dbReference>
<dbReference type="Proteomes" id="UP000695026">
    <property type="component" value="Unplaced"/>
</dbReference>
<proteinExistence type="predicted"/>
<dbReference type="OrthoDB" id="8954335at2759"/>
<evidence type="ECO:0000313" key="2">
    <source>
        <dbReference type="Proteomes" id="UP000695026"/>
    </source>
</evidence>
<dbReference type="Pfam" id="PF18078">
    <property type="entry name" value="Thioredoxin_11"/>
    <property type="match status" value="1"/>
</dbReference>